<dbReference type="Pfam" id="PF07690">
    <property type="entry name" value="MFS_1"/>
    <property type="match status" value="1"/>
</dbReference>
<keyword evidence="2 4" id="KW-1133">Transmembrane helix</keyword>
<dbReference type="GO" id="GO:0022857">
    <property type="term" value="F:transmembrane transporter activity"/>
    <property type="evidence" value="ECO:0007669"/>
    <property type="project" value="InterPro"/>
</dbReference>
<dbReference type="RefSeq" id="WP_060102895.1">
    <property type="nucleotide sequence ID" value="NZ_LPEQ01000007.1"/>
</dbReference>
<dbReference type="InterPro" id="IPR011701">
    <property type="entry name" value="MFS"/>
</dbReference>
<keyword evidence="1 4" id="KW-0812">Transmembrane</keyword>
<feature type="transmembrane region" description="Helical" evidence="4">
    <location>
        <begin position="308"/>
        <end position="330"/>
    </location>
</feature>
<comment type="caution">
    <text evidence="5">The sequence shown here is derived from an EMBL/GenBank/DDBJ whole genome shotgun (WGS) entry which is preliminary data.</text>
</comment>
<evidence type="ECO:0000313" key="6">
    <source>
        <dbReference type="Proteomes" id="UP000062317"/>
    </source>
</evidence>
<evidence type="ECO:0000256" key="3">
    <source>
        <dbReference type="ARBA" id="ARBA00023136"/>
    </source>
</evidence>
<dbReference type="Gene3D" id="1.20.1250.20">
    <property type="entry name" value="MFS general substrate transporter like domains"/>
    <property type="match status" value="1"/>
</dbReference>
<dbReference type="Proteomes" id="UP000062317">
    <property type="component" value="Unassembled WGS sequence"/>
</dbReference>
<dbReference type="PANTHER" id="PTHR23530:SF1">
    <property type="entry name" value="PERMEASE, MAJOR FACILITATOR SUPERFAMILY-RELATED"/>
    <property type="match status" value="1"/>
</dbReference>
<proteinExistence type="predicted"/>
<feature type="transmembrane region" description="Helical" evidence="4">
    <location>
        <begin position="135"/>
        <end position="158"/>
    </location>
</feature>
<keyword evidence="3 4" id="KW-0472">Membrane</keyword>
<organism evidence="5 6">
    <name type="scientific">Burkholderia territorii</name>
    <dbReference type="NCBI Taxonomy" id="1503055"/>
    <lineage>
        <taxon>Bacteria</taxon>
        <taxon>Pseudomonadati</taxon>
        <taxon>Pseudomonadota</taxon>
        <taxon>Betaproteobacteria</taxon>
        <taxon>Burkholderiales</taxon>
        <taxon>Burkholderiaceae</taxon>
        <taxon>Burkholderia</taxon>
        <taxon>Burkholderia cepacia complex</taxon>
    </lineage>
</organism>
<feature type="transmembrane region" description="Helical" evidence="4">
    <location>
        <begin position="214"/>
        <end position="237"/>
    </location>
</feature>
<evidence type="ECO:0000256" key="4">
    <source>
        <dbReference type="SAM" id="Phobius"/>
    </source>
</evidence>
<feature type="transmembrane region" description="Helical" evidence="4">
    <location>
        <begin position="342"/>
        <end position="364"/>
    </location>
</feature>
<gene>
    <name evidence="5" type="ORF">WT27_22700</name>
</gene>
<evidence type="ECO:0000256" key="2">
    <source>
        <dbReference type="ARBA" id="ARBA00022989"/>
    </source>
</evidence>
<dbReference type="PANTHER" id="PTHR23530">
    <property type="entry name" value="TRANSPORT PROTEIN-RELATED"/>
    <property type="match status" value="1"/>
</dbReference>
<feature type="transmembrane region" description="Helical" evidence="4">
    <location>
        <begin position="370"/>
        <end position="393"/>
    </location>
</feature>
<dbReference type="InterPro" id="IPR053160">
    <property type="entry name" value="MFS_DHA3_Transporter"/>
</dbReference>
<accession>A0A105W2F4</accession>
<protein>
    <recommendedName>
        <fullName evidence="7">MFS transporter</fullName>
    </recommendedName>
</protein>
<feature type="transmembrane region" description="Helical" evidence="4">
    <location>
        <begin position="40"/>
        <end position="60"/>
    </location>
</feature>
<evidence type="ECO:0008006" key="7">
    <source>
        <dbReference type="Google" id="ProtNLM"/>
    </source>
</evidence>
<name>A0A105W2F4_9BURK</name>
<feature type="transmembrane region" description="Helical" evidence="4">
    <location>
        <begin position="280"/>
        <end position="302"/>
    </location>
</feature>
<dbReference type="AlphaFoldDB" id="A0A105W2F4"/>
<dbReference type="SUPFAM" id="SSF103473">
    <property type="entry name" value="MFS general substrate transporter"/>
    <property type="match status" value="1"/>
</dbReference>
<feature type="transmembrane region" description="Helical" evidence="4">
    <location>
        <begin position="98"/>
        <end position="123"/>
    </location>
</feature>
<reference evidence="5 6" key="1">
    <citation type="submission" date="2015-11" db="EMBL/GenBank/DDBJ databases">
        <title>Expanding the genomic diversity of Burkholderia species for the development of highly accurate diagnostics.</title>
        <authorList>
            <person name="Sahl J."/>
            <person name="Keim P."/>
            <person name="Wagner D."/>
        </authorList>
    </citation>
    <scope>NUCLEOTIDE SEQUENCE [LARGE SCALE GENOMIC DNA]</scope>
    <source>
        <strain evidence="5 6">MSMB1301WGS</strain>
    </source>
</reference>
<feature type="transmembrane region" description="Helical" evidence="4">
    <location>
        <begin position="164"/>
        <end position="184"/>
    </location>
</feature>
<feature type="transmembrane region" description="Helical" evidence="4">
    <location>
        <begin position="72"/>
        <end position="92"/>
    </location>
</feature>
<evidence type="ECO:0000256" key="1">
    <source>
        <dbReference type="ARBA" id="ARBA00022692"/>
    </source>
</evidence>
<feature type="transmembrane region" description="Helical" evidence="4">
    <location>
        <begin position="249"/>
        <end position="268"/>
    </location>
</feature>
<dbReference type="InterPro" id="IPR036259">
    <property type="entry name" value="MFS_trans_sf"/>
</dbReference>
<evidence type="ECO:0000313" key="5">
    <source>
        <dbReference type="EMBL" id="KVV58414.1"/>
    </source>
</evidence>
<dbReference type="EMBL" id="LPEQ01000007">
    <property type="protein sequence ID" value="KVV58414.1"/>
    <property type="molecule type" value="Genomic_DNA"/>
</dbReference>
<keyword evidence="6" id="KW-1185">Reference proteome</keyword>
<feature type="transmembrane region" description="Helical" evidence="4">
    <location>
        <begin position="12"/>
        <end position="34"/>
    </location>
</feature>
<sequence>MADELKRWRRLCYLQACLALEAFSAPVLVFFYTSYAGFTFAQYSSIISLIFVFLWLLEIPTGVLADRYGRKFALVTGNVVYFAAMVCLVRYGHRASPWLIAFLFACGGALSNGAFQAMMFDAFAACGRDADFHTVNARATSVSLLCGGAASVVGGWLASRSLAFPMYLDMGILAALTLAFALWIREPVYEHRPRRPGLVEIARDGIATTISSRALLGAILVAAVTFACLRAGFNFYQPLLQDGGADVETIGWIFAAMYGFSSAAAYVFSHIRKSALLSRVPSTVLILLFAAAACVATVPNAFASLEWVLFSIACHQIVRGMYPSYAAYLINRCLPAGTTNRTTILSAASLVRAVCAAVFLWGSGMIAQRIGFASAFVMLSASTAVLIGLISLFRGDVDGERIVPVSPSND</sequence>